<dbReference type="AlphaFoldDB" id="A0A5A8EZY3"/>
<accession>A0A5A8EZY3</accession>
<dbReference type="InterPro" id="IPR002347">
    <property type="entry name" value="SDR_fam"/>
</dbReference>
<name>A0A5A8EZY3_9BACT</name>
<dbReference type="EMBL" id="VFJB01000010">
    <property type="protein sequence ID" value="KAA0256934.1"/>
    <property type="molecule type" value="Genomic_DNA"/>
</dbReference>
<protein>
    <submittedName>
        <fullName evidence="2">SDR family NAD(P)-dependent oxidoreductase</fullName>
    </submittedName>
</protein>
<dbReference type="Pfam" id="PF00106">
    <property type="entry name" value="adh_short"/>
    <property type="match status" value="1"/>
</dbReference>
<proteinExistence type="predicted"/>
<dbReference type="SUPFAM" id="SSF51735">
    <property type="entry name" value="NAD(P)-binding Rossmann-fold domains"/>
    <property type="match status" value="1"/>
</dbReference>
<dbReference type="GO" id="GO:0016491">
    <property type="term" value="F:oxidoreductase activity"/>
    <property type="evidence" value="ECO:0007669"/>
    <property type="project" value="UniProtKB-KW"/>
</dbReference>
<dbReference type="PANTHER" id="PTHR43157:SF31">
    <property type="entry name" value="PHOSPHATIDYLINOSITOL-GLYCAN BIOSYNTHESIS CLASS F PROTEIN"/>
    <property type="match status" value="1"/>
</dbReference>
<comment type="caution">
    <text evidence="2">The sequence shown here is derived from an EMBL/GenBank/DDBJ whole genome shotgun (WGS) entry which is preliminary data.</text>
</comment>
<dbReference type="PANTHER" id="PTHR43157">
    <property type="entry name" value="PHOSPHATIDYLINOSITOL-GLYCAN BIOSYNTHESIS CLASS F PROTEIN-RELATED"/>
    <property type="match status" value="1"/>
</dbReference>
<dbReference type="Proteomes" id="UP000322876">
    <property type="component" value="Unassembled WGS sequence"/>
</dbReference>
<keyword evidence="3" id="KW-1185">Reference proteome</keyword>
<evidence type="ECO:0000313" key="3">
    <source>
        <dbReference type="Proteomes" id="UP000322876"/>
    </source>
</evidence>
<evidence type="ECO:0000256" key="1">
    <source>
        <dbReference type="ARBA" id="ARBA00023002"/>
    </source>
</evidence>
<dbReference type="Gene3D" id="3.40.50.720">
    <property type="entry name" value="NAD(P)-binding Rossmann-like Domain"/>
    <property type="match status" value="1"/>
</dbReference>
<evidence type="ECO:0000313" key="2">
    <source>
        <dbReference type="EMBL" id="KAA0256934.1"/>
    </source>
</evidence>
<sequence length="263" mass="29917">MYILITGATDGIGKTTAIELAKLGYNLIIHGRTSDKLINLQKTIIKDFPNIDIITIKADLSDLAETFEAFNKINNYPINVLINNAATFSKNFKYTIDGFEVTYQVNYLSHFLITHILLDNLLSNQPAKIINVSSMAHSNSINITDIKNKLFPSGYEAYSLSKLCNILFTFKLHDILKNKNISVNCLHPGVINTKLLIDNWGPIGSDTFEGYKMIKFVFDLPIDISGKYFRNFKETKAADVVYDKFIQDELYDITKDFLKDYIK</sequence>
<dbReference type="InterPro" id="IPR036291">
    <property type="entry name" value="NAD(P)-bd_dom_sf"/>
</dbReference>
<gene>
    <name evidence="2" type="ORF">FHQ18_12515</name>
</gene>
<dbReference type="PRINTS" id="PR00081">
    <property type="entry name" value="GDHRDH"/>
</dbReference>
<keyword evidence="1" id="KW-0560">Oxidoreductase</keyword>
<organism evidence="2 3">
    <name type="scientific">Deferribacter autotrophicus</name>
    <dbReference type="NCBI Taxonomy" id="500465"/>
    <lineage>
        <taxon>Bacteria</taxon>
        <taxon>Pseudomonadati</taxon>
        <taxon>Deferribacterota</taxon>
        <taxon>Deferribacteres</taxon>
        <taxon>Deferribacterales</taxon>
        <taxon>Deferribacteraceae</taxon>
        <taxon>Deferribacter</taxon>
    </lineage>
</organism>
<dbReference type="RefSeq" id="WP_149267512.1">
    <property type="nucleotide sequence ID" value="NZ_VFJB01000010.1"/>
</dbReference>
<reference evidence="2 3" key="1">
    <citation type="submission" date="2019-06" db="EMBL/GenBank/DDBJ databases">
        <title>Genomic insights into carbon and energy metabolism of Deferribacter autotrophicus revealed new metabolic traits in the phylum Deferribacteres.</title>
        <authorList>
            <person name="Slobodkin A.I."/>
            <person name="Slobodkina G.B."/>
            <person name="Allioux M."/>
            <person name="Alain K."/>
            <person name="Jebbar M."/>
            <person name="Shadrin V."/>
            <person name="Kublanov I.V."/>
            <person name="Toshchakov S.V."/>
            <person name="Bonch-Osmolovskaya E.A."/>
        </authorList>
    </citation>
    <scope>NUCLEOTIDE SEQUENCE [LARGE SCALE GENOMIC DNA]</scope>
    <source>
        <strain evidence="2 3">SL50</strain>
    </source>
</reference>
<dbReference type="OrthoDB" id="9785826at2"/>